<dbReference type="CDD" id="cd00009">
    <property type="entry name" value="AAA"/>
    <property type="match status" value="1"/>
</dbReference>
<evidence type="ECO:0000256" key="3">
    <source>
        <dbReference type="ARBA" id="ARBA00023054"/>
    </source>
</evidence>
<dbReference type="Pfam" id="PF06309">
    <property type="entry name" value="Torsin"/>
    <property type="match status" value="1"/>
</dbReference>
<comment type="similarity">
    <text evidence="2">Belongs to the ClpA/ClpB family. Torsin subfamily.</text>
</comment>
<dbReference type="InterPro" id="IPR027417">
    <property type="entry name" value="P-loop_NTPase"/>
</dbReference>
<dbReference type="InterPro" id="IPR019179">
    <property type="entry name" value="CC149"/>
</dbReference>
<accession>A0A814V5H8</accession>
<evidence type="ECO:0000256" key="5">
    <source>
        <dbReference type="SAM" id="MobiDB-lite"/>
    </source>
</evidence>
<feature type="compositionally biased region" description="Low complexity" evidence="5">
    <location>
        <begin position="447"/>
        <end position="466"/>
    </location>
</feature>
<sequence length="852" mass="97461">MVLLKNIFDIFCIMECCSDYWIPNDIKELDSRLKSQLIGQPLAYNLLLRSISSHVSNTNPSKSLVLSLHGSTGTGKNFVAKHIVESLYRRGYQSQYVQLYVVSRDFMHNDTEHIIQYKNRLTKNIEDITRACQQAIFIFDEIDQMPNQLLDVILYYIDFHTPTRSQPIDFRKTIFIFLSNTGGASITELANKNHLSSIKREDYDISEFEKVLSTTSYNEQGGLRQASILDRQLVTFFVPFLPLEREHIRSCIERQLEINLENDDFVYELSKNDIINRVMNLIEFSTSSSSSSLEYSVSGYAMSGKQQQIDTLNSEIQILQKKLDSKTKAFAILINELETLKHERDQFKSLADGLQEKSVQLKRQLNNKNDTLIPFHHSTAVYEHPNDNENNLFKESEPTIQLLKSALKNVQDEKELLQTKIDELTRELNDVKGDLMIFRQKRHRARNNSNQNTTDDNSNSSNKDTNDQQNILLKHLEQANERINQLDNDLKLIVCQKEELEIERDSFKTKYSKLNQELNKMLNGNEKHVIDIEHILSENRYLKVKMNELVQEKNYALANASKYKDLLQTHRSAYNRLGKVQSSGTVLTHKQVQNLLKQSYLVPASPEIDNDLRSIAEALYENLKDKNVTITHQRKTNKVLANRVAELEKLLAETSFSSKSDQTNTLINLLDRTPTPPILDSATSQFINSLDDQQQQISPTQIFSFSSSWATSPPLSNRVSDEDITNKIKGIKHHTPTLIKSTLECHQSRKIRNKSDSVDLEMDDPLQSPTLTTSLAYLEETDLIPPPNRTISLTEQLTSNLDDDDHGASGDEIEHLHNLLSTVTSSLSDKNNDRSQSTNVTNSNSTAANLTC</sequence>
<protein>
    <recommendedName>
        <fullName evidence="9">AAA+ ATPase domain-containing protein</fullName>
    </recommendedName>
</protein>
<dbReference type="Proteomes" id="UP000663832">
    <property type="component" value="Unassembled WGS sequence"/>
</dbReference>
<dbReference type="GO" id="GO:0012505">
    <property type="term" value="C:endomembrane system"/>
    <property type="evidence" value="ECO:0007669"/>
    <property type="project" value="UniProtKB-ARBA"/>
</dbReference>
<dbReference type="SUPFAM" id="SSF52540">
    <property type="entry name" value="P-loop containing nucleoside triphosphate hydrolases"/>
    <property type="match status" value="1"/>
</dbReference>
<organism evidence="7 8">
    <name type="scientific">Adineta steineri</name>
    <dbReference type="NCBI Taxonomy" id="433720"/>
    <lineage>
        <taxon>Eukaryota</taxon>
        <taxon>Metazoa</taxon>
        <taxon>Spiralia</taxon>
        <taxon>Gnathifera</taxon>
        <taxon>Rotifera</taxon>
        <taxon>Eurotatoria</taxon>
        <taxon>Bdelloidea</taxon>
        <taxon>Adinetida</taxon>
        <taxon>Adinetidae</taxon>
        <taxon>Adineta</taxon>
    </lineage>
</organism>
<evidence type="ECO:0000313" key="8">
    <source>
        <dbReference type="Proteomes" id="UP000663832"/>
    </source>
</evidence>
<dbReference type="PANTHER" id="PTHR21682:SF2">
    <property type="entry name" value="COILED-COIL DOMAIN-CONTAINING PROTEIN 149"/>
    <property type="match status" value="1"/>
</dbReference>
<dbReference type="SUPFAM" id="SSF57997">
    <property type="entry name" value="Tropomyosin"/>
    <property type="match status" value="1"/>
</dbReference>
<evidence type="ECO:0000256" key="4">
    <source>
        <dbReference type="SAM" id="Coils"/>
    </source>
</evidence>
<dbReference type="GO" id="GO:0005524">
    <property type="term" value="F:ATP binding"/>
    <property type="evidence" value="ECO:0007669"/>
    <property type="project" value="InterPro"/>
</dbReference>
<dbReference type="EMBL" id="CAJNOI010000050">
    <property type="protein sequence ID" value="CAF0944199.1"/>
    <property type="molecule type" value="Genomic_DNA"/>
</dbReference>
<feature type="coiled-coil region" evidence="4">
    <location>
        <begin position="466"/>
        <end position="517"/>
    </location>
</feature>
<feature type="region of interest" description="Disordered" evidence="5">
    <location>
        <begin position="825"/>
        <end position="852"/>
    </location>
</feature>
<name>A0A814V5H8_9BILA</name>
<comment type="similarity">
    <text evidence="1">Belongs to the CCDC149 family.</text>
</comment>
<dbReference type="InterPro" id="IPR010448">
    <property type="entry name" value="Torsin"/>
</dbReference>
<dbReference type="PANTHER" id="PTHR21682">
    <property type="entry name" value="COILED-COIL DOMAIN-CONTAINING PROTEIN 149"/>
    <property type="match status" value="1"/>
</dbReference>
<dbReference type="Pfam" id="PF09789">
    <property type="entry name" value="CC149"/>
    <property type="match status" value="1"/>
</dbReference>
<feature type="compositionally biased region" description="Low complexity" evidence="5">
    <location>
        <begin position="835"/>
        <end position="852"/>
    </location>
</feature>
<reference evidence="7" key="1">
    <citation type="submission" date="2021-02" db="EMBL/GenBank/DDBJ databases">
        <authorList>
            <person name="Nowell W R."/>
        </authorList>
    </citation>
    <scope>NUCLEOTIDE SEQUENCE</scope>
</reference>
<evidence type="ECO:0000256" key="2">
    <source>
        <dbReference type="ARBA" id="ARBA00006235"/>
    </source>
</evidence>
<dbReference type="PRINTS" id="PR00300">
    <property type="entry name" value="CLPPROTEASEA"/>
</dbReference>
<feature type="coiled-coil region" evidence="4">
    <location>
        <begin position="302"/>
        <end position="371"/>
    </location>
</feature>
<proteinExistence type="inferred from homology"/>
<evidence type="ECO:0000313" key="7">
    <source>
        <dbReference type="EMBL" id="CAF1180900.1"/>
    </source>
</evidence>
<dbReference type="OrthoDB" id="19623at2759"/>
<gene>
    <name evidence="6" type="ORF">BJG266_LOCUS12831</name>
    <name evidence="7" type="ORF">QVE165_LOCUS24674</name>
</gene>
<evidence type="ECO:0000313" key="6">
    <source>
        <dbReference type="EMBL" id="CAF0944199.1"/>
    </source>
</evidence>
<dbReference type="Gene3D" id="3.40.50.300">
    <property type="entry name" value="P-loop containing nucleotide triphosphate hydrolases"/>
    <property type="match status" value="1"/>
</dbReference>
<evidence type="ECO:0000256" key="1">
    <source>
        <dbReference type="ARBA" id="ARBA00005872"/>
    </source>
</evidence>
<dbReference type="EMBL" id="CAJNOM010000175">
    <property type="protein sequence ID" value="CAF1180900.1"/>
    <property type="molecule type" value="Genomic_DNA"/>
</dbReference>
<feature type="region of interest" description="Disordered" evidence="5">
    <location>
        <begin position="439"/>
        <end position="466"/>
    </location>
</feature>
<dbReference type="Proteomes" id="UP000663877">
    <property type="component" value="Unassembled WGS sequence"/>
</dbReference>
<comment type="caution">
    <text evidence="7">The sequence shown here is derived from an EMBL/GenBank/DDBJ whole genome shotgun (WGS) entry which is preliminary data.</text>
</comment>
<dbReference type="InterPro" id="IPR001270">
    <property type="entry name" value="ClpA/B"/>
</dbReference>
<dbReference type="GO" id="GO:0005737">
    <property type="term" value="C:cytoplasm"/>
    <property type="evidence" value="ECO:0007669"/>
    <property type="project" value="UniProtKB-ARBA"/>
</dbReference>
<keyword evidence="3 4" id="KW-0175">Coiled coil</keyword>
<keyword evidence="8" id="KW-1185">Reference proteome</keyword>
<dbReference type="GO" id="GO:0016887">
    <property type="term" value="F:ATP hydrolysis activity"/>
    <property type="evidence" value="ECO:0007669"/>
    <property type="project" value="InterPro"/>
</dbReference>
<evidence type="ECO:0008006" key="9">
    <source>
        <dbReference type="Google" id="ProtNLM"/>
    </source>
</evidence>
<dbReference type="AlphaFoldDB" id="A0A814V5H8"/>